<protein>
    <submittedName>
        <fullName evidence="5">Polysaccharide export protein</fullName>
    </submittedName>
</protein>
<evidence type="ECO:0000256" key="1">
    <source>
        <dbReference type="ARBA" id="ARBA00022729"/>
    </source>
</evidence>
<feature type="chain" id="PRO_5046875318" evidence="2">
    <location>
        <begin position="19"/>
        <end position="199"/>
    </location>
</feature>
<dbReference type="Gene3D" id="3.10.560.10">
    <property type="entry name" value="Outer membrane lipoprotein wza domain like"/>
    <property type="match status" value="1"/>
</dbReference>
<dbReference type="InterPro" id="IPR003715">
    <property type="entry name" value="Poly_export_N"/>
</dbReference>
<accession>A0ABW9Y3N0</accession>
<organism evidence="5 6">
    <name type="scientific">Paragemmobacter ruber</name>
    <dbReference type="NCBI Taxonomy" id="1985673"/>
    <lineage>
        <taxon>Bacteria</taxon>
        <taxon>Pseudomonadati</taxon>
        <taxon>Pseudomonadota</taxon>
        <taxon>Alphaproteobacteria</taxon>
        <taxon>Rhodobacterales</taxon>
        <taxon>Paracoccaceae</taxon>
        <taxon>Paragemmobacter</taxon>
    </lineage>
</organism>
<reference evidence="6" key="1">
    <citation type="submission" date="2020-01" db="EMBL/GenBank/DDBJ databases">
        <title>Sphingomonas sp. strain CSW-10.</title>
        <authorList>
            <person name="Chen W.-M."/>
        </authorList>
    </citation>
    <scope>NUCLEOTIDE SEQUENCE [LARGE SCALE GENOMIC DNA]</scope>
    <source>
        <strain evidence="6">CCP-1</strain>
    </source>
</reference>
<dbReference type="Pfam" id="PF10531">
    <property type="entry name" value="SLBB"/>
    <property type="match status" value="1"/>
</dbReference>
<dbReference type="InterPro" id="IPR049712">
    <property type="entry name" value="Poly_export"/>
</dbReference>
<dbReference type="PANTHER" id="PTHR33619:SF3">
    <property type="entry name" value="POLYSACCHARIDE EXPORT PROTEIN GFCE-RELATED"/>
    <property type="match status" value="1"/>
</dbReference>
<feature type="domain" description="Soluble ligand binding" evidence="4">
    <location>
        <begin position="112"/>
        <end position="161"/>
    </location>
</feature>
<comment type="caution">
    <text evidence="5">The sequence shown here is derived from an EMBL/GenBank/DDBJ whole genome shotgun (WGS) entry which is preliminary data.</text>
</comment>
<evidence type="ECO:0000259" key="3">
    <source>
        <dbReference type="Pfam" id="PF02563"/>
    </source>
</evidence>
<dbReference type="Gene3D" id="3.30.1950.10">
    <property type="entry name" value="wza like domain"/>
    <property type="match status" value="1"/>
</dbReference>
<dbReference type="Pfam" id="PF02563">
    <property type="entry name" value="Poly_export"/>
    <property type="match status" value="1"/>
</dbReference>
<evidence type="ECO:0000259" key="4">
    <source>
        <dbReference type="Pfam" id="PF10531"/>
    </source>
</evidence>
<gene>
    <name evidence="5" type="ORF">GU920_03320</name>
</gene>
<evidence type="ECO:0000313" key="6">
    <source>
        <dbReference type="Proteomes" id="UP001517376"/>
    </source>
</evidence>
<dbReference type="EMBL" id="JAAATW010000001">
    <property type="protein sequence ID" value="NBE06547.1"/>
    <property type="molecule type" value="Genomic_DNA"/>
</dbReference>
<keyword evidence="1 2" id="KW-0732">Signal</keyword>
<dbReference type="InterPro" id="IPR019554">
    <property type="entry name" value="Soluble_ligand-bd"/>
</dbReference>
<feature type="signal peptide" evidence="2">
    <location>
        <begin position="1"/>
        <end position="18"/>
    </location>
</feature>
<keyword evidence="6" id="KW-1185">Reference proteome</keyword>
<dbReference type="PANTHER" id="PTHR33619">
    <property type="entry name" value="POLYSACCHARIDE EXPORT PROTEIN GFCE-RELATED"/>
    <property type="match status" value="1"/>
</dbReference>
<dbReference type="RefSeq" id="WP_161766504.1">
    <property type="nucleotide sequence ID" value="NZ_JAAATW010000001.1"/>
</dbReference>
<name>A0ABW9Y3N0_9RHOB</name>
<proteinExistence type="predicted"/>
<feature type="domain" description="Polysaccharide export protein N-terminal" evidence="3">
    <location>
        <begin position="22"/>
        <end position="96"/>
    </location>
</feature>
<evidence type="ECO:0000256" key="2">
    <source>
        <dbReference type="SAM" id="SignalP"/>
    </source>
</evidence>
<evidence type="ECO:0000313" key="5">
    <source>
        <dbReference type="EMBL" id="NBE06547.1"/>
    </source>
</evidence>
<sequence length="199" mass="21130">MKLVQMLLAALMALPFLAADVAAQDYRLKRGDSVQIEVLEDGTLNRTTLVLPDGQISIPQVGSIPAAGRTLSQLQTDVAARLAPGFASPPTVFVSLASLAPILDLPEPTIDVFVIGAANAPGRVQIPPGSTLLQALSAAGGLSPFAAEKRVQLRRVDKSGTENIYRVDYDAIERGLSNVGTTRVYDGDVIVIPQRKLFE</sequence>
<dbReference type="Proteomes" id="UP001517376">
    <property type="component" value="Unassembled WGS sequence"/>
</dbReference>